<proteinExistence type="predicted"/>
<reference evidence="2" key="1">
    <citation type="journal article" date="2022" name="Mol. Ecol. Resour.">
        <title>The genomes of chicory, endive, great burdock and yacon provide insights into Asteraceae palaeo-polyploidization history and plant inulin production.</title>
        <authorList>
            <person name="Fan W."/>
            <person name="Wang S."/>
            <person name="Wang H."/>
            <person name="Wang A."/>
            <person name="Jiang F."/>
            <person name="Liu H."/>
            <person name="Zhao H."/>
            <person name="Xu D."/>
            <person name="Zhang Y."/>
        </authorList>
    </citation>
    <scope>NUCLEOTIDE SEQUENCE [LARGE SCALE GENOMIC DNA]</scope>
    <source>
        <strain evidence="2">cv. Niubang</strain>
    </source>
</reference>
<evidence type="ECO:0000313" key="1">
    <source>
        <dbReference type="EMBL" id="KAI3672966.1"/>
    </source>
</evidence>
<organism evidence="1 2">
    <name type="scientific">Arctium lappa</name>
    <name type="common">Greater burdock</name>
    <name type="synonym">Lappa major</name>
    <dbReference type="NCBI Taxonomy" id="4217"/>
    <lineage>
        <taxon>Eukaryota</taxon>
        <taxon>Viridiplantae</taxon>
        <taxon>Streptophyta</taxon>
        <taxon>Embryophyta</taxon>
        <taxon>Tracheophyta</taxon>
        <taxon>Spermatophyta</taxon>
        <taxon>Magnoliopsida</taxon>
        <taxon>eudicotyledons</taxon>
        <taxon>Gunneridae</taxon>
        <taxon>Pentapetalae</taxon>
        <taxon>asterids</taxon>
        <taxon>campanulids</taxon>
        <taxon>Asterales</taxon>
        <taxon>Asteraceae</taxon>
        <taxon>Carduoideae</taxon>
        <taxon>Cardueae</taxon>
        <taxon>Arctiinae</taxon>
        <taxon>Arctium</taxon>
    </lineage>
</organism>
<name>A0ACB8XRA1_ARCLA</name>
<protein>
    <submittedName>
        <fullName evidence="1">Uncharacterized protein</fullName>
    </submittedName>
</protein>
<dbReference type="EMBL" id="CM042061">
    <property type="protein sequence ID" value="KAI3672966.1"/>
    <property type="molecule type" value="Genomic_DNA"/>
</dbReference>
<keyword evidence="2" id="KW-1185">Reference proteome</keyword>
<reference evidence="1 2" key="2">
    <citation type="journal article" date="2022" name="Mol. Ecol. Resour.">
        <title>The genomes of chicory, endive, great burdock and yacon provide insights into Asteraceae paleo-polyploidization history and plant inulin production.</title>
        <authorList>
            <person name="Fan W."/>
            <person name="Wang S."/>
            <person name="Wang H."/>
            <person name="Wang A."/>
            <person name="Jiang F."/>
            <person name="Liu H."/>
            <person name="Zhao H."/>
            <person name="Xu D."/>
            <person name="Zhang Y."/>
        </authorList>
    </citation>
    <scope>NUCLEOTIDE SEQUENCE [LARGE SCALE GENOMIC DNA]</scope>
    <source>
        <strain evidence="2">cv. Niubang</strain>
    </source>
</reference>
<evidence type="ECO:0000313" key="2">
    <source>
        <dbReference type="Proteomes" id="UP001055879"/>
    </source>
</evidence>
<sequence length="68" mass="7478">MANGCRGGGGGIPTHFIKNNDGSNPKSRITENPSLGRRRISSLYTTNQPTNQPNQTILSRFLVGRLYF</sequence>
<comment type="caution">
    <text evidence="1">The sequence shown here is derived from an EMBL/GenBank/DDBJ whole genome shotgun (WGS) entry which is preliminary data.</text>
</comment>
<gene>
    <name evidence="1" type="ORF">L6452_39071</name>
</gene>
<accession>A0ACB8XRA1</accession>
<dbReference type="Proteomes" id="UP001055879">
    <property type="component" value="Linkage Group LG15"/>
</dbReference>